<evidence type="ECO:0000256" key="1">
    <source>
        <dbReference type="SAM" id="SignalP"/>
    </source>
</evidence>
<sequence length="262" mass="29146">MKHNIKAYTQIIRLHNRLFAMAVLLVFSFASCNKEVTTAGTASLSIINAIPGSNDLLPNFRQEGAILYKQAAILRYKIFFMTDNRIRYYSGQQRLRIYQMPDTTSKDQPLFDLHLDLPVGSIHTLFLTGSPDAPDTVMIRNEQIPFFPQSDSAMAIRFVNLSKGSAPVSINIKGLADGSEVQSLNYKAITGFANYPVRLQLQDYVFEFRDAATGTLLASYTTLGLKQTAPNPWIYKSFTIAFTGIPGTTGATSPDVFLVPHY</sequence>
<proteinExistence type="predicted"/>
<feature type="chain" id="PRO_5020396554" description="DUF4397 domain-containing protein" evidence="1">
    <location>
        <begin position="23"/>
        <end position="262"/>
    </location>
</feature>
<dbReference type="RefSeq" id="WP_130539137.1">
    <property type="nucleotide sequence ID" value="NZ_CP042431.1"/>
</dbReference>
<organism evidence="2 3">
    <name type="scientific">Pseudobacter ginsenosidimutans</name>
    <dbReference type="NCBI Taxonomy" id="661488"/>
    <lineage>
        <taxon>Bacteria</taxon>
        <taxon>Pseudomonadati</taxon>
        <taxon>Bacteroidota</taxon>
        <taxon>Chitinophagia</taxon>
        <taxon>Chitinophagales</taxon>
        <taxon>Chitinophagaceae</taxon>
        <taxon>Pseudobacter</taxon>
    </lineage>
</organism>
<evidence type="ECO:0008006" key="4">
    <source>
        <dbReference type="Google" id="ProtNLM"/>
    </source>
</evidence>
<evidence type="ECO:0000313" key="2">
    <source>
        <dbReference type="EMBL" id="RZS74687.1"/>
    </source>
</evidence>
<accession>A0A4Q7MZI6</accession>
<dbReference type="AlphaFoldDB" id="A0A4Q7MZI6"/>
<keyword evidence="1" id="KW-0732">Signal</keyword>
<keyword evidence="3" id="KW-1185">Reference proteome</keyword>
<name>A0A4Q7MZI6_9BACT</name>
<gene>
    <name evidence="2" type="ORF">EV199_0537</name>
</gene>
<dbReference type="EMBL" id="SGXA01000001">
    <property type="protein sequence ID" value="RZS74687.1"/>
    <property type="molecule type" value="Genomic_DNA"/>
</dbReference>
<comment type="caution">
    <text evidence="2">The sequence shown here is derived from an EMBL/GenBank/DDBJ whole genome shotgun (WGS) entry which is preliminary data.</text>
</comment>
<feature type="signal peptide" evidence="1">
    <location>
        <begin position="1"/>
        <end position="22"/>
    </location>
</feature>
<dbReference type="OrthoDB" id="751045at2"/>
<dbReference type="Proteomes" id="UP000293874">
    <property type="component" value="Unassembled WGS sequence"/>
</dbReference>
<dbReference type="PROSITE" id="PS51257">
    <property type="entry name" value="PROKAR_LIPOPROTEIN"/>
    <property type="match status" value="1"/>
</dbReference>
<reference evidence="2 3" key="1">
    <citation type="submission" date="2019-02" db="EMBL/GenBank/DDBJ databases">
        <title>Genomic Encyclopedia of Type Strains, Phase IV (KMG-IV): sequencing the most valuable type-strain genomes for metagenomic binning, comparative biology and taxonomic classification.</title>
        <authorList>
            <person name="Goeker M."/>
        </authorList>
    </citation>
    <scope>NUCLEOTIDE SEQUENCE [LARGE SCALE GENOMIC DNA]</scope>
    <source>
        <strain evidence="2 3">DSM 18116</strain>
    </source>
</reference>
<evidence type="ECO:0000313" key="3">
    <source>
        <dbReference type="Proteomes" id="UP000293874"/>
    </source>
</evidence>
<protein>
    <recommendedName>
        <fullName evidence="4">DUF4397 domain-containing protein</fullName>
    </recommendedName>
</protein>